<keyword evidence="4" id="KW-1133">Transmembrane helix</keyword>
<dbReference type="InterPro" id="IPR004090">
    <property type="entry name" value="Chemotax_Me-accpt_rcpt"/>
</dbReference>
<accession>A0ABZ2V841</accession>
<evidence type="ECO:0000259" key="6">
    <source>
        <dbReference type="PROSITE" id="PS50885"/>
    </source>
</evidence>
<dbReference type="EMBL" id="CP150951">
    <property type="protein sequence ID" value="WZC50218.1"/>
    <property type="molecule type" value="Genomic_DNA"/>
</dbReference>
<dbReference type="PROSITE" id="PS50885">
    <property type="entry name" value="HAMP"/>
    <property type="match status" value="1"/>
</dbReference>
<keyword evidence="4" id="KW-0472">Membrane</keyword>
<organism evidence="7 8">
    <name type="scientific">Yoonia phaeophyticola</name>
    <dbReference type="NCBI Taxonomy" id="3137369"/>
    <lineage>
        <taxon>Bacteria</taxon>
        <taxon>Pseudomonadati</taxon>
        <taxon>Pseudomonadota</taxon>
        <taxon>Alphaproteobacteria</taxon>
        <taxon>Rhodobacterales</taxon>
        <taxon>Paracoccaceae</taxon>
        <taxon>Yoonia</taxon>
    </lineage>
</organism>
<evidence type="ECO:0000256" key="4">
    <source>
        <dbReference type="SAM" id="Phobius"/>
    </source>
</evidence>
<dbReference type="InterPro" id="IPR051310">
    <property type="entry name" value="MCP_chemotaxis"/>
</dbReference>
<evidence type="ECO:0000256" key="2">
    <source>
        <dbReference type="ARBA" id="ARBA00029447"/>
    </source>
</evidence>
<dbReference type="SUPFAM" id="SSF58104">
    <property type="entry name" value="Methyl-accepting chemotaxis protein (MCP) signaling domain"/>
    <property type="match status" value="1"/>
</dbReference>
<evidence type="ECO:0000313" key="7">
    <source>
        <dbReference type="EMBL" id="WZC50218.1"/>
    </source>
</evidence>
<dbReference type="PRINTS" id="PR00260">
    <property type="entry name" value="CHEMTRNSDUCR"/>
</dbReference>
<name>A0ABZ2V841_9RHOB</name>
<dbReference type="Pfam" id="PF00015">
    <property type="entry name" value="MCPsignal"/>
    <property type="match status" value="1"/>
</dbReference>
<feature type="transmembrane region" description="Helical" evidence="4">
    <location>
        <begin position="25"/>
        <end position="49"/>
    </location>
</feature>
<dbReference type="Proteomes" id="UP001440612">
    <property type="component" value="Chromosome"/>
</dbReference>
<keyword evidence="1" id="KW-0145">Chemotaxis</keyword>
<reference evidence="8" key="1">
    <citation type="submission" date="2024-04" db="EMBL/GenBank/DDBJ databases">
        <title>Phylogenomic analyses of a clade within the roseobacter group suggest taxonomic reassignments of species of the genera Aestuariivita, Citreicella, Loktanella, Nautella, Pelagibaca, Ruegeria, Thalassobius, Thiobacimonas and Tropicibacter, and the proposal o.</title>
        <authorList>
            <person name="Jeon C.O."/>
        </authorList>
    </citation>
    <scope>NUCLEOTIDE SEQUENCE [LARGE SCALE GENOMIC DNA]</scope>
    <source>
        <strain evidence="8">BS5-3</strain>
    </source>
</reference>
<keyword evidence="8" id="KW-1185">Reference proteome</keyword>
<protein>
    <submittedName>
        <fullName evidence="7">Methyl-accepting chemotaxis protein</fullName>
    </submittedName>
</protein>
<dbReference type="InterPro" id="IPR004089">
    <property type="entry name" value="MCPsignal_dom"/>
</dbReference>
<sequence>MTKHAKGPRMSLYQRLAATFDIRSLFFRIALALGGAGLIVAVLLSSIYYQQLMQKGVENATTRQEETLHLFSGQIVQDINRNVTRRIEIAFTALIERIGDVFVYGAVHNKDGGLMVALGDEDGLPAGFLEPHFATIRETMQPVTLPDLQLVVSPAIQPNGNLAGFILMVWDQAAIQAPIVKLALAAVGVLTGVFLVWTTLVILMMRRMVGRPLRSISGALSDLEAGHYDVARHDFGHLTQMKSIQQHFHALEHALADAAKMQEEQRIDNAAKSAAIEELSGGLAALADRDLASHIAQPFAGQFEILRENFNTAQHVMGTTLHSISSVCSSVDDEVGQLVSAASDLSTRADHQARTLSDILASLSEAATHTETAVDRARGVRTTVMSTNETVKNSGDIVVSAVAAMSEIETSSAEVQKIIGVIEDIAFQTNLLALNAAVEASRAGEAGRGFAVVATEIQNLSNRTTDAAREIHGLISNSVKQMKNGANLVRDVGTSLEQAIGGVRTVDQDVSALVETFVGYSQTLGGIKEGAASLDQATKQSAAMAENIKASTDQLHARSDDLRGYVTLFSLPDETGGDSQRAWVA</sequence>
<dbReference type="PANTHER" id="PTHR43531">
    <property type="entry name" value="PROTEIN ICFG"/>
    <property type="match status" value="1"/>
</dbReference>
<dbReference type="RefSeq" id="WP_341368326.1">
    <property type="nucleotide sequence ID" value="NZ_CP150951.2"/>
</dbReference>
<evidence type="ECO:0000256" key="3">
    <source>
        <dbReference type="PROSITE-ProRule" id="PRU00284"/>
    </source>
</evidence>
<proteinExistence type="inferred from homology"/>
<feature type="domain" description="HAMP" evidence="6">
    <location>
        <begin position="270"/>
        <end position="322"/>
    </location>
</feature>
<dbReference type="PANTHER" id="PTHR43531:SF11">
    <property type="entry name" value="METHYL-ACCEPTING CHEMOTAXIS PROTEIN 3"/>
    <property type="match status" value="1"/>
</dbReference>
<dbReference type="SMART" id="SM00283">
    <property type="entry name" value="MA"/>
    <property type="match status" value="1"/>
</dbReference>
<comment type="similarity">
    <text evidence="2">Belongs to the methyl-accepting chemotaxis (MCP) protein family.</text>
</comment>
<evidence type="ECO:0000259" key="5">
    <source>
        <dbReference type="PROSITE" id="PS50111"/>
    </source>
</evidence>
<keyword evidence="4" id="KW-0812">Transmembrane</keyword>
<dbReference type="InterPro" id="IPR003660">
    <property type="entry name" value="HAMP_dom"/>
</dbReference>
<evidence type="ECO:0000313" key="8">
    <source>
        <dbReference type="Proteomes" id="UP001440612"/>
    </source>
</evidence>
<dbReference type="Gene3D" id="1.10.287.950">
    <property type="entry name" value="Methyl-accepting chemotaxis protein"/>
    <property type="match status" value="1"/>
</dbReference>
<keyword evidence="3" id="KW-0807">Transducer</keyword>
<evidence type="ECO:0000256" key="1">
    <source>
        <dbReference type="ARBA" id="ARBA00022500"/>
    </source>
</evidence>
<feature type="transmembrane region" description="Helical" evidence="4">
    <location>
        <begin position="182"/>
        <end position="205"/>
    </location>
</feature>
<dbReference type="PROSITE" id="PS50111">
    <property type="entry name" value="CHEMOTAXIS_TRANSDUC_2"/>
    <property type="match status" value="1"/>
</dbReference>
<feature type="domain" description="Methyl-accepting transducer" evidence="5">
    <location>
        <begin position="327"/>
        <end position="556"/>
    </location>
</feature>
<gene>
    <name evidence="7" type="ORF">AABB29_06150</name>
</gene>